<evidence type="ECO:0000313" key="1">
    <source>
        <dbReference type="EMBL" id="KKL54684.1"/>
    </source>
</evidence>
<sequence>NYCKENDVYYLKEPIGFVPFALKVLYKIRDRIEKERDVFEFGSDKYKDMNKKVVTVKGVILAVTGQFDYADSIILNPICADSYRMMGKREIQKKISGGKFLSLMIPMVVGYGLDIHYRTDMGQCDMVARTEERTDSHMNLLMGR</sequence>
<dbReference type="EMBL" id="LAZR01031114">
    <property type="protein sequence ID" value="KKL54684.1"/>
    <property type="molecule type" value="Genomic_DNA"/>
</dbReference>
<accession>A0A0F9CZC2</accession>
<gene>
    <name evidence="1" type="ORF">LCGC14_2262920</name>
</gene>
<protein>
    <submittedName>
        <fullName evidence="1">Uncharacterized protein</fullName>
    </submittedName>
</protein>
<feature type="non-terminal residue" evidence="1">
    <location>
        <position position="1"/>
    </location>
</feature>
<name>A0A0F9CZC2_9ZZZZ</name>
<organism evidence="1">
    <name type="scientific">marine sediment metagenome</name>
    <dbReference type="NCBI Taxonomy" id="412755"/>
    <lineage>
        <taxon>unclassified sequences</taxon>
        <taxon>metagenomes</taxon>
        <taxon>ecological metagenomes</taxon>
    </lineage>
</organism>
<dbReference type="AlphaFoldDB" id="A0A0F9CZC2"/>
<comment type="caution">
    <text evidence="1">The sequence shown here is derived from an EMBL/GenBank/DDBJ whole genome shotgun (WGS) entry which is preliminary data.</text>
</comment>
<reference evidence="1" key="1">
    <citation type="journal article" date="2015" name="Nature">
        <title>Complex archaea that bridge the gap between prokaryotes and eukaryotes.</title>
        <authorList>
            <person name="Spang A."/>
            <person name="Saw J.H."/>
            <person name="Jorgensen S.L."/>
            <person name="Zaremba-Niedzwiedzka K."/>
            <person name="Martijn J."/>
            <person name="Lind A.E."/>
            <person name="van Eijk R."/>
            <person name="Schleper C."/>
            <person name="Guy L."/>
            <person name="Ettema T.J."/>
        </authorList>
    </citation>
    <scope>NUCLEOTIDE SEQUENCE</scope>
</reference>
<proteinExistence type="predicted"/>